<name>W1I7I4_CRYPA</name>
<organism evidence="3">
    <name type="scientific">Cryphonectria parasitica</name>
    <name type="common">Chestnut blight fungus</name>
    <name type="synonym">Endothia parasitica</name>
    <dbReference type="NCBI Taxonomy" id="5116"/>
    <lineage>
        <taxon>Eukaryota</taxon>
        <taxon>Fungi</taxon>
        <taxon>Dikarya</taxon>
        <taxon>Ascomycota</taxon>
        <taxon>Pezizomycotina</taxon>
        <taxon>Sordariomycetes</taxon>
        <taxon>Sordariomycetidae</taxon>
        <taxon>Diaporthales</taxon>
        <taxon>Cryphonectriaceae</taxon>
        <taxon>Cryphonectria-Endothia species complex</taxon>
        <taxon>Cryphonectria</taxon>
    </lineage>
</organism>
<keyword evidence="2" id="KW-0812">Transmembrane</keyword>
<protein>
    <submittedName>
        <fullName evidence="3">Vegetative incompatibility protein 3a</fullName>
    </submittedName>
</protein>
<keyword evidence="2" id="KW-0472">Membrane</keyword>
<evidence type="ECO:0000256" key="1">
    <source>
        <dbReference type="SAM" id="MobiDB-lite"/>
    </source>
</evidence>
<gene>
    <name evidence="3" type="primary">vic3a</name>
</gene>
<feature type="transmembrane region" description="Helical" evidence="2">
    <location>
        <begin position="529"/>
        <end position="555"/>
    </location>
</feature>
<feature type="compositionally biased region" description="Low complexity" evidence="1">
    <location>
        <begin position="209"/>
        <end position="247"/>
    </location>
</feature>
<feature type="compositionally biased region" description="Basic and acidic residues" evidence="1">
    <location>
        <begin position="136"/>
        <end position="146"/>
    </location>
</feature>
<evidence type="ECO:0000313" key="3">
    <source>
        <dbReference type="EMBL" id="CDL70795.1"/>
    </source>
</evidence>
<feature type="compositionally biased region" description="Polar residues" evidence="1">
    <location>
        <begin position="188"/>
        <end position="199"/>
    </location>
</feature>
<dbReference type="EMBL" id="HG799045">
    <property type="protein sequence ID" value="CDL70795.1"/>
    <property type="molecule type" value="Genomic_DNA"/>
</dbReference>
<dbReference type="PANTHER" id="PTHR35043:SF7">
    <property type="entry name" value="TRANSCRIPTION FACTOR DOMAIN-CONTAINING PROTEIN"/>
    <property type="match status" value="1"/>
</dbReference>
<feature type="transmembrane region" description="Helical" evidence="2">
    <location>
        <begin position="418"/>
        <end position="438"/>
    </location>
</feature>
<accession>W1I7I4</accession>
<reference evidence="3" key="1">
    <citation type="journal article" date="2014" name="Genetics">
        <title>Vegetative Incompatibility Loci with Dedicated Roles in Allorecognition Restrict Mycovirus Transmission in Chestnut Blight Fungus.</title>
        <authorList>
            <person name="Zhang D.X."/>
            <person name="Spiering M.J."/>
            <person name="Dawe A.L."/>
            <person name="Nuss D.L."/>
        </authorList>
    </citation>
    <scope>NUCLEOTIDE SEQUENCE</scope>
    <source>
        <strain evidence="3">EU55</strain>
    </source>
</reference>
<feature type="transmembrane region" description="Helical" evidence="2">
    <location>
        <begin position="567"/>
        <end position="588"/>
    </location>
</feature>
<evidence type="ECO:0000256" key="2">
    <source>
        <dbReference type="SAM" id="Phobius"/>
    </source>
</evidence>
<proteinExistence type="predicted"/>
<feature type="transmembrane region" description="Helical" evidence="2">
    <location>
        <begin position="498"/>
        <end position="517"/>
    </location>
</feature>
<sequence>MIVFDSNCTLPNSSPGFVNGGNQRDTLDILTNSLSILILCTWSILRLNIPLQTTPQTRLQRIRKVLRGVCTKIRWMVITLLAPEVLFGKAITDLRSCALHTPLLLEFAYEDDVPWTRYHTCLADMGGFILTIPHETDEEKPTDAEPKVQGADSLPSPSDNNNNNNNNSSSSNPPVPSPEKGRCEVSLVQRQSLESSSSPADIEAGLGSPGAASKSSISSSSSSLSSTAGPTTSQEPSTGSPPSATPATPAPPTPSAAVVQRAEWLRCRLDILARYLSGQRPTEDHMRKFSEREIANAAARYGPVAWRPHAQLAATSQAVIREVTSTAGGYFLPSGKDRVTLVGNLTALEGDTIPLSAAQMLAARRTGLLDKLPYVTEDMIRDRDKSDTLVKLAAIWQVLMLMVDLISRQAAGLPSSPLEIMVLAFSVLALFIYLMNWFKPQDIEAPYYLTAARVPTHDELHQLAVLMPGQNRKRARFSNLSRPVVDDGVKAHDGTLRLWVGGAALSGMTFGGLHLLQWNFPFPTRAEVWLWRASALITSTGPPAPGVLGWFIAALRRYTSRKTIQRLVMITHTPLPLILFFARMFLLVEAYRSLYFLPPKTYLTTWTSNLPHLG</sequence>
<dbReference type="PANTHER" id="PTHR35043">
    <property type="entry name" value="TRANSCRIPTION FACTOR DOMAIN-CONTAINING PROTEIN"/>
    <property type="match status" value="1"/>
</dbReference>
<keyword evidence="2" id="KW-1133">Transmembrane helix</keyword>
<dbReference type="AlphaFoldDB" id="W1I7I4"/>
<feature type="region of interest" description="Disordered" evidence="1">
    <location>
        <begin position="136"/>
        <end position="257"/>
    </location>
</feature>
<feature type="compositionally biased region" description="Low complexity" evidence="1">
    <location>
        <begin position="155"/>
        <end position="172"/>
    </location>
</feature>